<dbReference type="PROSITE" id="PS51886">
    <property type="entry name" value="TLDC"/>
    <property type="match status" value="1"/>
</dbReference>
<reference evidence="4 5" key="1">
    <citation type="submission" date="2016-07" db="EMBL/GenBank/DDBJ databases">
        <title>Pervasive Adenine N6-methylation of Active Genes in Fungi.</title>
        <authorList>
            <consortium name="DOE Joint Genome Institute"/>
            <person name="Mondo S.J."/>
            <person name="Dannebaum R.O."/>
            <person name="Kuo R.C."/>
            <person name="Labutti K."/>
            <person name="Haridas S."/>
            <person name="Kuo A."/>
            <person name="Salamov A."/>
            <person name="Ahrendt S.R."/>
            <person name="Lipzen A."/>
            <person name="Sullivan W."/>
            <person name="Andreopoulos W.B."/>
            <person name="Clum A."/>
            <person name="Lindquist E."/>
            <person name="Daum C."/>
            <person name="Ramamoorthy G.K."/>
            <person name="Gryganskyi A."/>
            <person name="Culley D."/>
            <person name="Magnuson J.K."/>
            <person name="James T.Y."/>
            <person name="O'Malley M.A."/>
            <person name="Stajich J.E."/>
            <person name="Spatafora J.W."/>
            <person name="Visel A."/>
            <person name="Grigoriev I.V."/>
        </authorList>
    </citation>
    <scope>NUCLEOTIDE SEQUENCE [LARGE SCALE GENOMIC DNA]</scope>
    <source>
        <strain evidence="4 5">NRRL 3116</strain>
    </source>
</reference>
<proteinExistence type="predicted"/>
<evidence type="ECO:0000256" key="1">
    <source>
        <dbReference type="SAM" id="MobiDB-lite"/>
    </source>
</evidence>
<dbReference type="PANTHER" id="PTHR24410:SF23">
    <property type="entry name" value="BTB DOMAIN-CONTAINING PROTEIN-RELATED"/>
    <property type="match status" value="1"/>
</dbReference>
<feature type="compositionally biased region" description="Low complexity" evidence="1">
    <location>
        <begin position="498"/>
        <end position="513"/>
    </location>
</feature>
<dbReference type="Pfam" id="PF07707">
    <property type="entry name" value="BACK"/>
    <property type="match status" value="1"/>
</dbReference>
<feature type="domain" description="TLDc" evidence="3">
    <location>
        <begin position="525"/>
        <end position="740"/>
    </location>
</feature>
<dbReference type="InParanoid" id="A0A1Y2H2P9"/>
<dbReference type="CDD" id="cd18186">
    <property type="entry name" value="BTB_POZ_ZBTB_KLHL-like"/>
    <property type="match status" value="1"/>
</dbReference>
<feature type="domain" description="BTB" evidence="2">
    <location>
        <begin position="24"/>
        <end position="93"/>
    </location>
</feature>
<dbReference type="SMART" id="SM00225">
    <property type="entry name" value="BTB"/>
    <property type="match status" value="1"/>
</dbReference>
<evidence type="ECO:0000313" key="5">
    <source>
        <dbReference type="Proteomes" id="UP000193648"/>
    </source>
</evidence>
<accession>A0A1Y2H2P9</accession>
<dbReference type="GeneID" id="33564784"/>
<comment type="caution">
    <text evidence="4">The sequence shown here is derived from an EMBL/GenBank/DDBJ whole genome shotgun (WGS) entry which is preliminary data.</text>
</comment>
<dbReference type="Proteomes" id="UP000193648">
    <property type="component" value="Unassembled WGS sequence"/>
</dbReference>
<dbReference type="SMART" id="SM00875">
    <property type="entry name" value="BACK"/>
    <property type="match status" value="1"/>
</dbReference>
<gene>
    <name evidence="4" type="ORF">BCR41DRAFT_346664</name>
</gene>
<name>A0A1Y2H2P9_9FUNG</name>
<dbReference type="PANTHER" id="PTHR24410">
    <property type="entry name" value="HL07962P-RELATED"/>
    <property type="match status" value="1"/>
</dbReference>
<dbReference type="RefSeq" id="XP_021885059.1">
    <property type="nucleotide sequence ID" value="XM_022022940.1"/>
</dbReference>
<dbReference type="SMART" id="SM00584">
    <property type="entry name" value="TLDc"/>
    <property type="match status" value="1"/>
</dbReference>
<organism evidence="4 5">
    <name type="scientific">Lobosporangium transversale</name>
    <dbReference type="NCBI Taxonomy" id="64571"/>
    <lineage>
        <taxon>Eukaryota</taxon>
        <taxon>Fungi</taxon>
        <taxon>Fungi incertae sedis</taxon>
        <taxon>Mucoromycota</taxon>
        <taxon>Mortierellomycotina</taxon>
        <taxon>Mortierellomycetes</taxon>
        <taxon>Mortierellales</taxon>
        <taxon>Mortierellaceae</taxon>
        <taxon>Lobosporangium</taxon>
    </lineage>
</organism>
<dbReference type="InterPro" id="IPR006571">
    <property type="entry name" value="TLDc_dom"/>
</dbReference>
<dbReference type="Gene3D" id="1.25.40.420">
    <property type="match status" value="1"/>
</dbReference>
<dbReference type="InterPro" id="IPR011705">
    <property type="entry name" value="BACK"/>
</dbReference>
<feature type="region of interest" description="Disordered" evidence="1">
    <location>
        <begin position="489"/>
        <end position="549"/>
    </location>
</feature>
<feature type="compositionally biased region" description="Polar residues" evidence="1">
    <location>
        <begin position="514"/>
        <end position="535"/>
    </location>
</feature>
<sequence length="745" mass="80489">MPVYSNPDGLVADFLRLVNSPLGADVRFIVGEEKVVMHAHSLILQARSSYFARALNSDWKESNQGVIYKPNIRPAVFERVLQYIYGAKIIIDDGNDEMIMELIKAADELSLEDLLHGCEEHASSTICRTNVLDMVHLASQHNLKQLKPECLDFIAMNIDYLKRGKPILTLDADVLKDILSMDQLDLDELEIWKIAVRWAYYQQGLPDWDQCPLLEFPKGSGCVIVQPIADDGSVEYQDGLDGTGEEGYIDDEDEDDLGDARIPIRGTNIRIEQQTQKQNHSDQDEDGLTHPTTSVFQLATSHKVVQMPVSVHEGLRQQIAPVLPAIRFMRIQSVDFLRLIEGTGLVPAQLCAKVYRYHAVPSMADPYQTSLRRRMAFSTILSKENKEVVIEWLQAALQGTLASTGPIAVTTTASSTLVSAVGTGAVAAVTGPTTASSSRRISTGMYNISPSSPIYFNTLSSSPSAVYYSTTTPPLAPLSSLINARSPPSPLLTRGFTSSSPSSSSSVMTGSSSAPLNRTTRSGSSPSTYPQSQQHQHQKPTSTSLTPPPKLILQYRATRDGFDAANFHMACDQRGPTLTVVRTENGAIFGGYNSCSWSSHPSGVYSTSRSNFLFTLKSGVASMMSSNSPISAATGPGSRPGSMLTSSLSTSSPSSTLLAPSRENMVYCIKGDGMAAAYSKADYGPTFGVGHDLYLASNCNMSCNSSSTLPATYHGAGASSLALAGSSCFRVQEYEVFLVQSSPSA</sequence>
<dbReference type="STRING" id="64571.A0A1Y2H2P9"/>
<dbReference type="SUPFAM" id="SSF54695">
    <property type="entry name" value="POZ domain"/>
    <property type="match status" value="1"/>
</dbReference>
<dbReference type="InterPro" id="IPR051481">
    <property type="entry name" value="BTB-POZ/Galectin-3-binding"/>
</dbReference>
<keyword evidence="5" id="KW-1185">Reference proteome</keyword>
<dbReference type="InterPro" id="IPR000210">
    <property type="entry name" value="BTB/POZ_dom"/>
</dbReference>
<protein>
    <recommendedName>
        <fullName evidence="6">BTB domain-containing protein</fullName>
    </recommendedName>
</protein>
<dbReference type="PROSITE" id="PS50097">
    <property type="entry name" value="BTB"/>
    <property type="match status" value="1"/>
</dbReference>
<dbReference type="CDD" id="cd14733">
    <property type="entry name" value="BACK"/>
    <property type="match status" value="1"/>
</dbReference>
<feature type="region of interest" description="Disordered" evidence="1">
    <location>
        <begin position="630"/>
        <end position="656"/>
    </location>
</feature>
<evidence type="ECO:0000313" key="4">
    <source>
        <dbReference type="EMBL" id="ORZ27332.1"/>
    </source>
</evidence>
<dbReference type="Pfam" id="PF00651">
    <property type="entry name" value="BTB"/>
    <property type="match status" value="1"/>
</dbReference>
<dbReference type="OrthoDB" id="298084at2759"/>
<dbReference type="Pfam" id="PF07534">
    <property type="entry name" value="TLD"/>
    <property type="match status" value="1"/>
</dbReference>
<evidence type="ECO:0000259" key="2">
    <source>
        <dbReference type="PROSITE" id="PS50097"/>
    </source>
</evidence>
<dbReference type="InterPro" id="IPR011333">
    <property type="entry name" value="SKP1/BTB/POZ_sf"/>
</dbReference>
<feature type="region of interest" description="Disordered" evidence="1">
    <location>
        <begin position="268"/>
        <end position="290"/>
    </location>
</feature>
<feature type="compositionally biased region" description="Low complexity" evidence="1">
    <location>
        <begin position="640"/>
        <end position="656"/>
    </location>
</feature>
<evidence type="ECO:0008006" key="6">
    <source>
        <dbReference type="Google" id="ProtNLM"/>
    </source>
</evidence>
<dbReference type="EMBL" id="MCFF01000004">
    <property type="protein sequence ID" value="ORZ27332.1"/>
    <property type="molecule type" value="Genomic_DNA"/>
</dbReference>
<dbReference type="Gene3D" id="3.30.710.10">
    <property type="entry name" value="Potassium Channel Kv1.1, Chain A"/>
    <property type="match status" value="1"/>
</dbReference>
<evidence type="ECO:0000259" key="3">
    <source>
        <dbReference type="PROSITE" id="PS51886"/>
    </source>
</evidence>
<dbReference type="AlphaFoldDB" id="A0A1Y2H2P9"/>